<keyword evidence="1" id="KW-0812">Transmembrane</keyword>
<feature type="transmembrane region" description="Helical" evidence="1">
    <location>
        <begin position="15"/>
        <end position="34"/>
    </location>
</feature>
<dbReference type="OrthoDB" id="10252754at2759"/>
<dbReference type="InterPro" id="IPR036187">
    <property type="entry name" value="DNA_mismatch_repair_MutS_sf"/>
</dbReference>
<keyword evidence="1" id="KW-1133">Transmembrane helix</keyword>
<evidence type="ECO:0000313" key="2">
    <source>
        <dbReference type="EMBL" id="OZC12066.1"/>
    </source>
</evidence>
<dbReference type="Proteomes" id="UP000242913">
    <property type="component" value="Unassembled WGS sequence"/>
</dbReference>
<keyword evidence="3" id="KW-1185">Reference proteome</keyword>
<protein>
    <submittedName>
        <fullName evidence="2">Uncharacterized protein</fullName>
    </submittedName>
</protein>
<name>A0A238C4I9_9BILA</name>
<evidence type="ECO:0000256" key="1">
    <source>
        <dbReference type="SAM" id="Phobius"/>
    </source>
</evidence>
<accession>A0A238C4I9</accession>
<dbReference type="EMBL" id="KZ269978">
    <property type="protein sequence ID" value="OZC12066.1"/>
    <property type="molecule type" value="Genomic_DNA"/>
</dbReference>
<organism evidence="2 3">
    <name type="scientific">Onchocerca flexuosa</name>
    <dbReference type="NCBI Taxonomy" id="387005"/>
    <lineage>
        <taxon>Eukaryota</taxon>
        <taxon>Metazoa</taxon>
        <taxon>Ecdysozoa</taxon>
        <taxon>Nematoda</taxon>
        <taxon>Chromadorea</taxon>
        <taxon>Rhabditida</taxon>
        <taxon>Spirurina</taxon>
        <taxon>Spiruromorpha</taxon>
        <taxon>Filarioidea</taxon>
        <taxon>Onchocercidae</taxon>
        <taxon>Onchocerca</taxon>
    </lineage>
</organism>
<evidence type="ECO:0000313" key="3">
    <source>
        <dbReference type="Proteomes" id="UP000242913"/>
    </source>
</evidence>
<sequence>MDTADVLSRPTGKKFLFIIQIAGFTSVLFVVAVINDCMEIFATFATLAMETENLLKGKKKEEIDKILVYVRCSPVNNIENFFRQRKEDNNMRKLYNAKVLSKKSFDGRLFKQMLASLLARSKAINLRLSTIKFFVNHCELCEKVREILSKSLSLSMIGRGSPKDINFLKDQPNSTPIWNVEDYIAELFGD</sequence>
<reference evidence="2 3" key="1">
    <citation type="submission" date="2015-12" db="EMBL/GenBank/DDBJ databases">
        <title>Draft genome of the nematode, Onchocerca flexuosa.</title>
        <authorList>
            <person name="Mitreva M."/>
        </authorList>
    </citation>
    <scope>NUCLEOTIDE SEQUENCE [LARGE SCALE GENOMIC DNA]</scope>
    <source>
        <strain evidence="2">Red Deer</strain>
    </source>
</reference>
<proteinExistence type="predicted"/>
<dbReference type="AlphaFoldDB" id="A0A238C4I9"/>
<dbReference type="SUPFAM" id="SSF48334">
    <property type="entry name" value="DNA repair protein MutS, domain III"/>
    <property type="match status" value="1"/>
</dbReference>
<keyword evidence="1" id="KW-0472">Membrane</keyword>
<gene>
    <name evidence="2" type="ORF">X798_00585</name>
</gene>